<dbReference type="InterPro" id="IPR003018">
    <property type="entry name" value="GAF"/>
</dbReference>
<dbReference type="OrthoDB" id="9816309at2"/>
<feature type="domain" description="GAF" evidence="1">
    <location>
        <begin position="25"/>
        <end position="168"/>
    </location>
</feature>
<dbReference type="InterPro" id="IPR003594">
    <property type="entry name" value="HATPase_dom"/>
</dbReference>
<dbReference type="InterPro" id="IPR011495">
    <property type="entry name" value="Sig_transdc_His_kin_sub2_dim/P"/>
</dbReference>
<dbReference type="SMART" id="SM00065">
    <property type="entry name" value="GAF"/>
    <property type="match status" value="1"/>
</dbReference>
<dbReference type="Pfam" id="PF07568">
    <property type="entry name" value="HisKA_2"/>
    <property type="match status" value="1"/>
</dbReference>
<dbReference type="Proteomes" id="UP000253977">
    <property type="component" value="Unassembled WGS sequence"/>
</dbReference>
<dbReference type="SUPFAM" id="SSF55781">
    <property type="entry name" value="GAF domain-like"/>
    <property type="match status" value="1"/>
</dbReference>
<comment type="caution">
    <text evidence="2">The sequence shown here is derived from an EMBL/GenBank/DDBJ whole genome shotgun (WGS) entry which is preliminary data.</text>
</comment>
<proteinExistence type="predicted"/>
<protein>
    <submittedName>
        <fullName evidence="2">GAF domain-containing protein</fullName>
    </submittedName>
</protein>
<dbReference type="SUPFAM" id="SSF55874">
    <property type="entry name" value="ATPase domain of HSP90 chaperone/DNA topoisomerase II/histidine kinase"/>
    <property type="match status" value="1"/>
</dbReference>
<dbReference type="Gene3D" id="3.30.450.40">
    <property type="match status" value="1"/>
</dbReference>
<name>A0A369TV07_9RHOB</name>
<dbReference type="PANTHER" id="PTHR43102:SF2">
    <property type="entry name" value="GAF DOMAIN-CONTAINING PROTEIN"/>
    <property type="match status" value="1"/>
</dbReference>
<dbReference type="Gene3D" id="3.30.565.10">
    <property type="entry name" value="Histidine kinase-like ATPase, C-terminal domain"/>
    <property type="match status" value="1"/>
</dbReference>
<reference evidence="2 3" key="1">
    <citation type="submission" date="2018-07" db="EMBL/GenBank/DDBJ databases">
        <title>Thalassococcus profundi sp. nov., a marine bacterium isolated from deep seawater of Okinawa Trough.</title>
        <authorList>
            <person name="Yu M."/>
        </authorList>
    </citation>
    <scope>NUCLEOTIDE SEQUENCE [LARGE SCALE GENOMIC DNA]</scope>
    <source>
        <strain evidence="2 3">WRAS1</strain>
    </source>
</reference>
<dbReference type="InterPro" id="IPR036890">
    <property type="entry name" value="HATPase_C_sf"/>
</dbReference>
<gene>
    <name evidence="2" type="ORF">DU478_07430</name>
</gene>
<accession>A0A369TV07</accession>
<keyword evidence="3" id="KW-1185">Reference proteome</keyword>
<evidence type="ECO:0000313" key="3">
    <source>
        <dbReference type="Proteomes" id="UP000253977"/>
    </source>
</evidence>
<dbReference type="InterPro" id="IPR029016">
    <property type="entry name" value="GAF-like_dom_sf"/>
</dbReference>
<dbReference type="EMBL" id="QPMK01000004">
    <property type="protein sequence ID" value="RDD66776.1"/>
    <property type="molecule type" value="Genomic_DNA"/>
</dbReference>
<dbReference type="RefSeq" id="WP_114510322.1">
    <property type="nucleotide sequence ID" value="NZ_QPMK01000004.1"/>
</dbReference>
<dbReference type="Pfam" id="PF02518">
    <property type="entry name" value="HATPase_c"/>
    <property type="match status" value="1"/>
</dbReference>
<organism evidence="2 3">
    <name type="scientific">Thalassococcus profundi</name>
    <dbReference type="NCBI Taxonomy" id="2282382"/>
    <lineage>
        <taxon>Bacteria</taxon>
        <taxon>Pseudomonadati</taxon>
        <taxon>Pseudomonadota</taxon>
        <taxon>Alphaproteobacteria</taxon>
        <taxon>Rhodobacterales</taxon>
        <taxon>Roseobacteraceae</taxon>
        <taxon>Thalassococcus</taxon>
    </lineage>
</organism>
<dbReference type="PANTHER" id="PTHR43102">
    <property type="entry name" value="SLR1143 PROTEIN"/>
    <property type="match status" value="1"/>
</dbReference>
<evidence type="ECO:0000259" key="1">
    <source>
        <dbReference type="SMART" id="SM00065"/>
    </source>
</evidence>
<dbReference type="Pfam" id="PF01590">
    <property type="entry name" value="GAF"/>
    <property type="match status" value="1"/>
</dbReference>
<sequence>MLAQKPGNQTERLAELQAYPDLTHGADPSLDRLVALAARHCETPVALISLVEEDRQWFKARYGFDGNQTPLDQSVCSHAILEDGMTEIADTLSDTRTADNPLCIEMTPPLRFYAGVPLISRNGFKLGTLCVLDFRPRTLTELQRETLEVLAEQVMRQMELQRSLRNETVLRHEIDHRVKNSLQTVMSFIRLYASRTQHVETREALAAIGRRVSAIAQLHSELYQTEDYDQIRLDRYLTRVVGLLKGSTPPNVVIKTRIAPVTVDSRVAATLAMIVSECVANALKHAFPDDRAGTVEVTLEGVAPDGFVLTCRDDGIGSLTDGQVPAQTDGITSIGKRLMESAAEQIGGEMVLESAQTGYSMTLVKRPMPQPKPELQEDAP</sequence>
<dbReference type="AlphaFoldDB" id="A0A369TV07"/>
<evidence type="ECO:0000313" key="2">
    <source>
        <dbReference type="EMBL" id="RDD66776.1"/>
    </source>
</evidence>